<dbReference type="PANTHER" id="PTHR43806:SF11">
    <property type="entry name" value="CEREVISIN-RELATED"/>
    <property type="match status" value="1"/>
</dbReference>
<feature type="domain" description="Peptidase S8/S53" evidence="6">
    <location>
        <begin position="295"/>
        <end position="607"/>
    </location>
</feature>
<name>A0A3N0WRT1_9FLAO</name>
<protein>
    <submittedName>
        <fullName evidence="7">Peptidase</fullName>
    </submittedName>
</protein>
<sequence>MEKFPHLQFLQKVSGKPRLHGGGTPNPHSEENKRNKSGHSGYLSSKTSQLKDKWYTEFSNRERNGLAPIDADIIPIFLKINPDKILYDFDLKQFGIEIISEEDDGYIIGASLDSFASLDEKINKFFNGEHGGGQIAEFWEIIDGNQWKPEHILSDYLKSIWKSVDENANYKLEVGVAFDKPMAKVPDPNKQGYAGRFEKHKQELIERDERFLQRQDEFQEFINYYGTVTSNLIDLEDSFCCEVEISGKGLKDLVLNYPFVFEVSEVDEIVGVNSESEGIETFEIEIIEPEEDAPEIGVIDSGIMEGNKYISSAIISENSRSYIIGDISTADYVKGGGHGTRVAGAILYPYGISNVSNPYQLPCYVRNLRILNQDNKLTDKLPAQLMQEIIADNEDCRVFNLSVNSCLPSRIKHMSSWAATIDTLINEKNILFLISAGNISISDERGFGINHFIENGKNYPDYLNEAYCRIANPAQSSFAITVGSINNISFDNDDFESLGSQNEISPFSRIGTGIWGMIKPDVVEYGGGLGISKIGDVVSIKNELSPELVRSTLHGGSAIGNDIVGTSFATPKVSYIVSQLLKLYPEENINLLRGLVVQGARLPEPFFENPTAISIKHFGYGIPSLERVTKNSDQRITFYNIGHIRAEEGHIYSLKIPEYLRLPAEEYDILIEVTVAYSAKVRRTRQKTKSYLSSWLDWTSSKVGEKFAEFKDYVLKEIEDKVTTYDKEVRNAMSSWNWKIKSDKRGEVDGISRTNSTVQKDWTIIKSHDLPEDINFAIRGHKGWDKSNGEIPYSLVVSIEILNSNLEIYEAIRIENEIEIPV</sequence>
<evidence type="ECO:0000256" key="4">
    <source>
        <dbReference type="ARBA" id="ARBA00022825"/>
    </source>
</evidence>
<keyword evidence="4" id="KW-0720">Serine protease</keyword>
<reference evidence="8" key="1">
    <citation type="submission" date="2018-11" db="EMBL/GenBank/DDBJ databases">
        <title>Proposal to divide the Flavobacteriaceae and reorganize its genera based on Amino Acid Identity values calculated from whole genome sequences.</title>
        <authorList>
            <person name="Nicholson A.C."/>
            <person name="Gulvik C.A."/>
            <person name="Whitney A.M."/>
            <person name="Humrighouse B.W."/>
            <person name="Bell M."/>
            <person name="Holmes B."/>
            <person name="Steigerwalt A."/>
            <person name="Villarma A."/>
            <person name="Sheth M."/>
            <person name="Batra D."/>
            <person name="Pryor J."/>
            <person name="Bernardet J.-F."/>
            <person name="Hugo C."/>
            <person name="Kampfer P."/>
            <person name="Newman J."/>
            <person name="Mcquiston J.R."/>
        </authorList>
    </citation>
    <scope>NUCLEOTIDE SEQUENCE [LARGE SCALE GENOMIC DNA]</scope>
    <source>
        <strain evidence="8">H3056</strain>
    </source>
</reference>
<dbReference type="CDD" id="cd04847">
    <property type="entry name" value="Peptidases_S8_Subtilisin_like_2"/>
    <property type="match status" value="1"/>
</dbReference>
<gene>
    <name evidence="7" type="ORF">EGI11_09020</name>
</gene>
<evidence type="ECO:0000313" key="7">
    <source>
        <dbReference type="EMBL" id="ROI07810.1"/>
    </source>
</evidence>
<dbReference type="GO" id="GO:0006508">
    <property type="term" value="P:proteolysis"/>
    <property type="evidence" value="ECO:0007669"/>
    <property type="project" value="UniProtKB-KW"/>
</dbReference>
<dbReference type="AlphaFoldDB" id="A0A3N0WRT1"/>
<dbReference type="InterPro" id="IPR000209">
    <property type="entry name" value="Peptidase_S8/S53_dom"/>
</dbReference>
<dbReference type="RefSeq" id="WP_123266127.1">
    <property type="nucleotide sequence ID" value="NZ_RJUG01000004.1"/>
</dbReference>
<evidence type="ECO:0000313" key="8">
    <source>
        <dbReference type="Proteomes" id="UP000270224"/>
    </source>
</evidence>
<evidence type="ECO:0000259" key="6">
    <source>
        <dbReference type="Pfam" id="PF00082"/>
    </source>
</evidence>
<comment type="caution">
    <text evidence="7">The sequence shown here is derived from an EMBL/GenBank/DDBJ whole genome shotgun (WGS) entry which is preliminary data.</text>
</comment>
<keyword evidence="3" id="KW-0378">Hydrolase</keyword>
<accession>A0A3N0WRT1</accession>
<comment type="similarity">
    <text evidence="1">Belongs to the peptidase S8 family.</text>
</comment>
<feature type="region of interest" description="Disordered" evidence="5">
    <location>
        <begin position="15"/>
        <end position="45"/>
    </location>
</feature>
<proteinExistence type="inferred from homology"/>
<dbReference type="InterPro" id="IPR050131">
    <property type="entry name" value="Peptidase_S8_subtilisin-like"/>
</dbReference>
<evidence type="ECO:0000256" key="2">
    <source>
        <dbReference type="ARBA" id="ARBA00022670"/>
    </source>
</evidence>
<evidence type="ECO:0000256" key="5">
    <source>
        <dbReference type="SAM" id="MobiDB-lite"/>
    </source>
</evidence>
<reference evidence="8" key="2">
    <citation type="submission" date="2018-11" db="EMBL/GenBank/DDBJ databases">
        <title>Proposal to divide the Flavobacteriaceae and reorganize its genera based on Amino Acid Identity values calculated from whole genome sequences.</title>
        <authorList>
            <person name="Nicholson A.C."/>
            <person name="Gulvik C.A."/>
            <person name="Whitney A.M."/>
            <person name="Humrighouse B.W."/>
            <person name="Bell M."/>
            <person name="Holmens B."/>
            <person name="Steigerwalt A."/>
            <person name="Villarma A."/>
            <person name="Sheth M."/>
            <person name="Batra D."/>
            <person name="Pryor J."/>
            <person name="Bernardet J.-F."/>
            <person name="Hugo C."/>
            <person name="Kampfer P."/>
            <person name="Newman J."/>
            <person name="Mcquiston J.R."/>
        </authorList>
    </citation>
    <scope>NUCLEOTIDE SEQUENCE [LARGE SCALE GENOMIC DNA]</scope>
    <source>
        <strain evidence="8">H3056</strain>
    </source>
</reference>
<dbReference type="Gene3D" id="3.40.50.200">
    <property type="entry name" value="Peptidase S8/S53 domain"/>
    <property type="match status" value="1"/>
</dbReference>
<dbReference type="EMBL" id="RJUG01000004">
    <property type="protein sequence ID" value="ROI07810.1"/>
    <property type="molecule type" value="Genomic_DNA"/>
</dbReference>
<dbReference type="InterPro" id="IPR034074">
    <property type="entry name" value="Y4bN_pept_dom"/>
</dbReference>
<dbReference type="Proteomes" id="UP000270224">
    <property type="component" value="Unassembled WGS sequence"/>
</dbReference>
<dbReference type="InterPro" id="IPR036852">
    <property type="entry name" value="Peptidase_S8/S53_dom_sf"/>
</dbReference>
<organism evidence="7 8">
    <name type="scientific">Kaistella daneshvariae</name>
    <dbReference type="NCBI Taxonomy" id="2487074"/>
    <lineage>
        <taxon>Bacteria</taxon>
        <taxon>Pseudomonadati</taxon>
        <taxon>Bacteroidota</taxon>
        <taxon>Flavobacteriia</taxon>
        <taxon>Flavobacteriales</taxon>
        <taxon>Weeksellaceae</taxon>
        <taxon>Chryseobacterium group</taxon>
        <taxon>Kaistella</taxon>
    </lineage>
</organism>
<evidence type="ECO:0000256" key="1">
    <source>
        <dbReference type="ARBA" id="ARBA00011073"/>
    </source>
</evidence>
<dbReference type="SUPFAM" id="SSF52743">
    <property type="entry name" value="Subtilisin-like"/>
    <property type="match status" value="1"/>
</dbReference>
<dbReference type="PANTHER" id="PTHR43806">
    <property type="entry name" value="PEPTIDASE S8"/>
    <property type="match status" value="1"/>
</dbReference>
<dbReference type="GO" id="GO:0004252">
    <property type="term" value="F:serine-type endopeptidase activity"/>
    <property type="evidence" value="ECO:0007669"/>
    <property type="project" value="InterPro"/>
</dbReference>
<dbReference type="Pfam" id="PF00082">
    <property type="entry name" value="Peptidase_S8"/>
    <property type="match status" value="1"/>
</dbReference>
<keyword evidence="2" id="KW-0645">Protease</keyword>
<evidence type="ECO:0000256" key="3">
    <source>
        <dbReference type="ARBA" id="ARBA00022801"/>
    </source>
</evidence>
<dbReference type="OrthoDB" id="1100338at2"/>